<evidence type="ECO:0000313" key="1">
    <source>
        <dbReference type="EMBL" id="KAB8290752.1"/>
    </source>
</evidence>
<protein>
    <recommendedName>
        <fullName evidence="3">Mitochondrial export protein Som1</fullName>
    </recommendedName>
</protein>
<dbReference type="EMBL" id="VIGI01000016">
    <property type="protein sequence ID" value="KAB8290752.1"/>
    <property type="molecule type" value="Genomic_DNA"/>
</dbReference>
<comment type="caution">
    <text evidence="1">The sequence shown here is derived from an EMBL/GenBank/DDBJ whole genome shotgun (WGS) entry which is preliminary data.</text>
</comment>
<organism evidence="1 2">
    <name type="scientific">Monilinia laxa</name>
    <name type="common">Brown rot fungus</name>
    <name type="synonym">Sclerotinia laxa</name>
    <dbReference type="NCBI Taxonomy" id="61186"/>
    <lineage>
        <taxon>Eukaryota</taxon>
        <taxon>Fungi</taxon>
        <taxon>Dikarya</taxon>
        <taxon>Ascomycota</taxon>
        <taxon>Pezizomycotina</taxon>
        <taxon>Leotiomycetes</taxon>
        <taxon>Helotiales</taxon>
        <taxon>Sclerotiniaceae</taxon>
        <taxon>Monilinia</taxon>
    </lineage>
</organism>
<sequence length="94" mass="10829">MTPPLLPFSPLNLPSEATLSANSTYRKGFDGNLKNCELLELFQYNCDLQKNKSGRVGDERIVCQPVERLFRRCKDRKGTFMVETTVWEGEESRK</sequence>
<evidence type="ECO:0008006" key="3">
    <source>
        <dbReference type="Google" id="ProtNLM"/>
    </source>
</evidence>
<gene>
    <name evidence="1" type="ORF">EYC80_008389</name>
</gene>
<dbReference type="Proteomes" id="UP000326757">
    <property type="component" value="Unassembled WGS sequence"/>
</dbReference>
<dbReference type="Pfam" id="PF11093">
    <property type="entry name" value="Mitochondr_Som1"/>
    <property type="match status" value="1"/>
</dbReference>
<accession>A0A5N6JSQ6</accession>
<keyword evidence="2" id="KW-1185">Reference proteome</keyword>
<reference evidence="1 2" key="1">
    <citation type="submission" date="2019-06" db="EMBL/GenBank/DDBJ databases">
        <title>Genome Sequence of the Brown Rot Fungal Pathogen Monilinia laxa.</title>
        <authorList>
            <person name="De Miccolis Angelini R.M."/>
            <person name="Landi L."/>
            <person name="Abate D."/>
            <person name="Pollastro S."/>
            <person name="Romanazzi G."/>
            <person name="Faretra F."/>
        </authorList>
    </citation>
    <scope>NUCLEOTIDE SEQUENCE [LARGE SCALE GENOMIC DNA]</scope>
    <source>
        <strain evidence="1 2">Mlax316</strain>
    </source>
</reference>
<evidence type="ECO:0000313" key="2">
    <source>
        <dbReference type="Proteomes" id="UP000326757"/>
    </source>
</evidence>
<dbReference type="OrthoDB" id="3983163at2759"/>
<dbReference type="InterPro" id="IPR024645">
    <property type="entry name" value="Mitochondr_Som1"/>
</dbReference>
<name>A0A5N6JSQ6_MONLA</name>
<dbReference type="GO" id="GO:0042720">
    <property type="term" value="C:mitochondrial inner membrane peptidase complex"/>
    <property type="evidence" value="ECO:0007669"/>
    <property type="project" value="InterPro"/>
</dbReference>
<dbReference type="AlphaFoldDB" id="A0A5N6JSQ6"/>
<proteinExistence type="predicted"/>